<feature type="transmembrane region" description="Helical" evidence="6">
    <location>
        <begin position="21"/>
        <end position="47"/>
    </location>
</feature>
<keyword evidence="2" id="KW-0813">Transport</keyword>
<evidence type="ECO:0000256" key="5">
    <source>
        <dbReference type="ARBA" id="ARBA00023136"/>
    </source>
</evidence>
<accession>A0AAW8ESL3</accession>
<feature type="transmembrane region" description="Helical" evidence="6">
    <location>
        <begin position="59"/>
        <end position="79"/>
    </location>
</feature>
<feature type="domain" description="Major facilitator superfamily (MFS) profile" evidence="7">
    <location>
        <begin position="25"/>
        <end position="516"/>
    </location>
</feature>
<dbReference type="GO" id="GO:0022857">
    <property type="term" value="F:transmembrane transporter activity"/>
    <property type="evidence" value="ECO:0007669"/>
    <property type="project" value="InterPro"/>
</dbReference>
<evidence type="ECO:0000256" key="2">
    <source>
        <dbReference type="ARBA" id="ARBA00022448"/>
    </source>
</evidence>
<feature type="transmembrane region" description="Helical" evidence="6">
    <location>
        <begin position="368"/>
        <end position="394"/>
    </location>
</feature>
<dbReference type="CDD" id="cd17321">
    <property type="entry name" value="MFS_MMR_MDR_like"/>
    <property type="match status" value="1"/>
</dbReference>
<feature type="transmembrane region" description="Helical" evidence="6">
    <location>
        <begin position="343"/>
        <end position="362"/>
    </location>
</feature>
<dbReference type="Gene3D" id="1.20.1250.20">
    <property type="entry name" value="MFS general substrate transporter like domains"/>
    <property type="match status" value="1"/>
</dbReference>
<dbReference type="GO" id="GO:0005886">
    <property type="term" value="C:plasma membrane"/>
    <property type="evidence" value="ECO:0007669"/>
    <property type="project" value="UniProtKB-SubCell"/>
</dbReference>
<dbReference type="SUPFAM" id="SSF103473">
    <property type="entry name" value="MFS general substrate transporter"/>
    <property type="match status" value="1"/>
</dbReference>
<dbReference type="InterPro" id="IPR036259">
    <property type="entry name" value="MFS_trans_sf"/>
</dbReference>
<evidence type="ECO:0000313" key="9">
    <source>
        <dbReference type="Proteomes" id="UP001244427"/>
    </source>
</evidence>
<feature type="transmembrane region" description="Helical" evidence="6">
    <location>
        <begin position="153"/>
        <end position="176"/>
    </location>
</feature>
<feature type="transmembrane region" description="Helical" evidence="6">
    <location>
        <begin position="415"/>
        <end position="440"/>
    </location>
</feature>
<feature type="transmembrane region" description="Helical" evidence="6">
    <location>
        <begin position="238"/>
        <end position="258"/>
    </location>
</feature>
<organism evidence="8 9">
    <name type="scientific">Microbacterium natoriense</name>
    <dbReference type="NCBI Taxonomy" id="284570"/>
    <lineage>
        <taxon>Bacteria</taxon>
        <taxon>Bacillati</taxon>
        <taxon>Actinomycetota</taxon>
        <taxon>Actinomycetes</taxon>
        <taxon>Micrococcales</taxon>
        <taxon>Microbacteriaceae</taxon>
        <taxon>Microbacterium</taxon>
    </lineage>
</organism>
<feature type="transmembrane region" description="Helical" evidence="6">
    <location>
        <begin position="91"/>
        <end position="110"/>
    </location>
</feature>
<dbReference type="Proteomes" id="UP001244427">
    <property type="component" value="Unassembled WGS sequence"/>
</dbReference>
<sequence>MHDEVSSARHISLQEQAAPKRAGAILAALILAAVVCKLNIAAGPVALPAIGEVFGSSQAMLNLVSIGAPFGLAMSVLYFGALADRYGRKQVLTIGLVLIIVASALSAIAPTIELLILARVFTGLAAGMVFPTTLALITALWADGSGRKSAIALWGAVAGMASIAGAVIAGAILAMLPWNASFLSSIPLALIAIVIIVRSVPSHVKESAEPVDHLGGVLSTLGIAALVLSIGFCFTPGGLTVGVSLLIAAVVLLGLFAWRQTRATNPLYDLKIAKQRMFWAPAVSGFIVFGALSGAVFISVQFMQNVLHYSALQAGLAVLPAALGLLVAAPFAARILGSKGTRATMLLGYILLALAFLTMLLWREETPYWLIAIGFILIGSAVSLVSTASSSALTSTTPVDRVGMASGTTDLQNDLGASIMQSLLGAVLATGFATAAAALISDSTRASEVTNDMMLALQSSFASAAHVASQNPDVANGILEGARQALVYGSFSAFLLGAGAVVLGFIVVIFAVPSRAEERASTEKRTQAS</sequence>
<feature type="transmembrane region" description="Helical" evidence="6">
    <location>
        <begin position="182"/>
        <end position="201"/>
    </location>
</feature>
<dbReference type="RefSeq" id="WP_307293042.1">
    <property type="nucleotide sequence ID" value="NZ_JAUSXV010000001.1"/>
</dbReference>
<dbReference type="Gene3D" id="1.20.1720.10">
    <property type="entry name" value="Multidrug resistance protein D"/>
    <property type="match status" value="1"/>
</dbReference>
<evidence type="ECO:0000259" key="7">
    <source>
        <dbReference type="PROSITE" id="PS50850"/>
    </source>
</evidence>
<evidence type="ECO:0000256" key="1">
    <source>
        <dbReference type="ARBA" id="ARBA00004651"/>
    </source>
</evidence>
<feature type="transmembrane region" description="Helical" evidence="6">
    <location>
        <begin position="213"/>
        <end position="232"/>
    </location>
</feature>
<dbReference type="InterPro" id="IPR020846">
    <property type="entry name" value="MFS_dom"/>
</dbReference>
<feature type="transmembrane region" description="Helical" evidence="6">
    <location>
        <begin position="278"/>
        <end position="300"/>
    </location>
</feature>
<evidence type="ECO:0000313" key="8">
    <source>
        <dbReference type="EMBL" id="MDQ0646248.1"/>
    </source>
</evidence>
<evidence type="ECO:0000256" key="3">
    <source>
        <dbReference type="ARBA" id="ARBA00022692"/>
    </source>
</evidence>
<dbReference type="AlphaFoldDB" id="A0AAW8ESL3"/>
<reference evidence="8 9" key="1">
    <citation type="submission" date="2023-07" db="EMBL/GenBank/DDBJ databases">
        <title>Comparative genomics of wheat-associated soil bacteria to identify genetic determinants of phenazine resistance.</title>
        <authorList>
            <person name="Mouncey N."/>
        </authorList>
    </citation>
    <scope>NUCLEOTIDE SEQUENCE [LARGE SCALE GENOMIC DNA]</scope>
    <source>
        <strain evidence="8 9">W4I9-1</strain>
    </source>
</reference>
<dbReference type="PANTHER" id="PTHR42718">
    <property type="entry name" value="MAJOR FACILITATOR SUPERFAMILY MULTIDRUG TRANSPORTER MFSC"/>
    <property type="match status" value="1"/>
</dbReference>
<name>A0AAW8ESL3_9MICO</name>
<evidence type="ECO:0000256" key="4">
    <source>
        <dbReference type="ARBA" id="ARBA00022989"/>
    </source>
</evidence>
<proteinExistence type="predicted"/>
<dbReference type="InterPro" id="IPR011701">
    <property type="entry name" value="MFS"/>
</dbReference>
<protein>
    <submittedName>
        <fullName evidence="8">DHA2 family multidrug resistance protein-like MFS transporter</fullName>
    </submittedName>
</protein>
<dbReference type="EMBL" id="JAUSXV010000001">
    <property type="protein sequence ID" value="MDQ0646248.1"/>
    <property type="molecule type" value="Genomic_DNA"/>
</dbReference>
<dbReference type="PANTHER" id="PTHR42718:SF9">
    <property type="entry name" value="MAJOR FACILITATOR SUPERFAMILY MULTIDRUG TRANSPORTER MFSC"/>
    <property type="match status" value="1"/>
</dbReference>
<feature type="transmembrane region" description="Helical" evidence="6">
    <location>
        <begin position="116"/>
        <end position="141"/>
    </location>
</feature>
<gene>
    <name evidence="8" type="ORF">QFZ53_000444</name>
</gene>
<feature type="transmembrane region" description="Helical" evidence="6">
    <location>
        <begin position="486"/>
        <end position="512"/>
    </location>
</feature>
<keyword evidence="4 6" id="KW-1133">Transmembrane helix</keyword>
<keyword evidence="3 6" id="KW-0812">Transmembrane</keyword>
<comment type="caution">
    <text evidence="8">The sequence shown here is derived from an EMBL/GenBank/DDBJ whole genome shotgun (WGS) entry which is preliminary data.</text>
</comment>
<feature type="transmembrane region" description="Helical" evidence="6">
    <location>
        <begin position="306"/>
        <end position="331"/>
    </location>
</feature>
<dbReference type="PROSITE" id="PS50850">
    <property type="entry name" value="MFS"/>
    <property type="match status" value="1"/>
</dbReference>
<comment type="subcellular location">
    <subcellularLocation>
        <location evidence="1">Cell membrane</location>
        <topology evidence="1">Multi-pass membrane protein</topology>
    </subcellularLocation>
</comment>
<keyword evidence="9" id="KW-1185">Reference proteome</keyword>
<dbReference type="Pfam" id="PF07690">
    <property type="entry name" value="MFS_1"/>
    <property type="match status" value="1"/>
</dbReference>
<keyword evidence="5 6" id="KW-0472">Membrane</keyword>
<evidence type="ECO:0000256" key="6">
    <source>
        <dbReference type="SAM" id="Phobius"/>
    </source>
</evidence>